<evidence type="ECO:0000313" key="1">
    <source>
        <dbReference type="EMBL" id="CAD5114070.1"/>
    </source>
</evidence>
<dbReference type="SMART" id="SM00368">
    <property type="entry name" value="LRR_RI"/>
    <property type="match status" value="10"/>
</dbReference>
<protein>
    <submittedName>
        <fullName evidence="1">Uncharacterized protein</fullName>
    </submittedName>
</protein>
<dbReference type="EMBL" id="CAJFCJ010000005">
    <property type="protein sequence ID" value="CAD5114070.1"/>
    <property type="molecule type" value="Genomic_DNA"/>
</dbReference>
<dbReference type="PANTHER" id="PTHR24109:SF3">
    <property type="entry name" value="LEUCINE-RICH REPEAT-CONTAINING PROTEIN 31"/>
    <property type="match status" value="1"/>
</dbReference>
<evidence type="ECO:0000313" key="2">
    <source>
        <dbReference type="Proteomes" id="UP000549394"/>
    </source>
</evidence>
<dbReference type="InterPro" id="IPR032675">
    <property type="entry name" value="LRR_dom_sf"/>
</dbReference>
<dbReference type="Gene3D" id="3.80.10.10">
    <property type="entry name" value="Ribonuclease Inhibitor"/>
    <property type="match status" value="3"/>
</dbReference>
<proteinExistence type="predicted"/>
<dbReference type="PANTHER" id="PTHR24109">
    <property type="entry name" value="LEUCINE-RICH REPEAT-CONTAINING PROTEIN 31"/>
    <property type="match status" value="1"/>
</dbReference>
<dbReference type="Proteomes" id="UP000549394">
    <property type="component" value="Unassembled WGS sequence"/>
</dbReference>
<accession>A0A7I8VCJ2</accession>
<organism evidence="1 2">
    <name type="scientific">Dimorphilus gyrociliatus</name>
    <dbReference type="NCBI Taxonomy" id="2664684"/>
    <lineage>
        <taxon>Eukaryota</taxon>
        <taxon>Metazoa</taxon>
        <taxon>Spiralia</taxon>
        <taxon>Lophotrochozoa</taxon>
        <taxon>Annelida</taxon>
        <taxon>Polychaeta</taxon>
        <taxon>Polychaeta incertae sedis</taxon>
        <taxon>Dinophilidae</taxon>
        <taxon>Dimorphilus</taxon>
    </lineage>
</organism>
<dbReference type="SUPFAM" id="SSF52047">
    <property type="entry name" value="RNI-like"/>
    <property type="match status" value="3"/>
</dbReference>
<keyword evidence="2" id="KW-1185">Reference proteome</keyword>
<name>A0A7I8VCJ2_9ANNE</name>
<sequence length="794" mass="90617">MNSFKNLSCIEIIGNNLFENSAIELAKLLKKCSNLEKIDFTGNRQMNEGFNDILESLCKSKYSLKHLILEDCDVNPFQARSLGDTLKSCMFLETLNLKGNYRMDYGINYIFDSILHLGQYLKTLNLMNCQLNSYQAHKLGNILTNMSNLNTLNLQQNPCLEIGFKDILESFSQCSSKLTILNFDYINLKEKNATLLSNVLVSFVSLQTLNLRGNRQMNEGLNDIFKSLIHVGKTLKCLNLQECSLNPNQAENLAYSIQYLHRFEHLNLKCNETMENGFNSIFRAFESVLNDCSKNFNLEKCNISEEQAISFGNSLKSIKSLEILNLSYNNQTATGMTCILNSIHVFANNLTSLSLENCDLKEYHGFILSNTLKSAYCLRLLNLKGNFNMENGMNEIIKSLSISGNCLEYLNLKKCNLNFSQCEILSNNMTYLKSLDTFNLAGNCNMEKGLNIILKSLYINCRNLKYLNLRNCNIDQHQADMLSLAIKMLRSLETIDINNNDCMNDGLINIFKTLENSGKSITNLNLSNINIQPNQDFQFRKAIELNFYLKKLNISGNNLSENRCSNIFQALTISGNNLVHLNLENCNLNDYSANELSLTIRSLTSLEIIIFNKNKNIRYGWNKLFQALIQSHINLKRLELQDCALNKEGSNYLPCLLRHSSNLQILNLMENNCTDMNFDNILDAINTSGRNLQYLDLQGCNLNHDLAKKLINTIKNLHLLICLNLSENPLVQSDLNEIFNALYLFRDDMKSLTVKGFNTSVPHVLYSSNRRRKMESTNSDGEIKKTRMTNNVYC</sequence>
<reference evidence="1 2" key="1">
    <citation type="submission" date="2020-08" db="EMBL/GenBank/DDBJ databases">
        <authorList>
            <person name="Hejnol A."/>
        </authorList>
    </citation>
    <scope>NUCLEOTIDE SEQUENCE [LARGE SCALE GENOMIC DNA]</scope>
</reference>
<dbReference type="InterPro" id="IPR042419">
    <property type="entry name" value="LRC31"/>
</dbReference>
<dbReference type="OrthoDB" id="10034042at2759"/>
<comment type="caution">
    <text evidence="1">The sequence shown here is derived from an EMBL/GenBank/DDBJ whole genome shotgun (WGS) entry which is preliminary data.</text>
</comment>
<dbReference type="AlphaFoldDB" id="A0A7I8VCJ2"/>
<gene>
    <name evidence="1" type="ORF">DGYR_LOCUS2962</name>
</gene>